<dbReference type="GO" id="GO:0016874">
    <property type="term" value="F:ligase activity"/>
    <property type="evidence" value="ECO:0007669"/>
    <property type="project" value="UniProtKB-KW"/>
</dbReference>
<comment type="similarity">
    <text evidence="1">Belongs to the bacterial ring-hydroxylating dioxygenase alpha subunit family.</text>
</comment>
<dbReference type="Proteomes" id="UP001519295">
    <property type="component" value="Unassembled WGS sequence"/>
</dbReference>
<dbReference type="Pfam" id="PF00355">
    <property type="entry name" value="Rieske"/>
    <property type="match status" value="1"/>
</dbReference>
<keyword evidence="2" id="KW-0001">2Fe-2S</keyword>
<evidence type="ECO:0000313" key="12">
    <source>
        <dbReference type="Proteomes" id="UP001519295"/>
    </source>
</evidence>
<reference evidence="11 12" key="1">
    <citation type="submission" date="2021-03" db="EMBL/GenBank/DDBJ databases">
        <title>Sequencing the genomes of 1000 actinobacteria strains.</title>
        <authorList>
            <person name="Klenk H.-P."/>
        </authorList>
    </citation>
    <scope>NUCLEOTIDE SEQUENCE [LARGE SCALE GENOMIC DNA]</scope>
    <source>
        <strain evidence="11 12">DSM 45256</strain>
    </source>
</reference>
<dbReference type="InterPro" id="IPR001663">
    <property type="entry name" value="Rng_hydr_dOase-A"/>
</dbReference>
<feature type="domain" description="Rieske" evidence="10">
    <location>
        <begin position="54"/>
        <end position="162"/>
    </location>
</feature>
<name>A0ABS4VUR1_9PSEU</name>
<evidence type="ECO:0000256" key="6">
    <source>
        <dbReference type="ARBA" id="ARBA00023004"/>
    </source>
</evidence>
<evidence type="ECO:0000256" key="4">
    <source>
        <dbReference type="ARBA" id="ARBA00022964"/>
    </source>
</evidence>
<dbReference type="InterPro" id="IPR017941">
    <property type="entry name" value="Rieske_2Fe-2S"/>
</dbReference>
<keyword evidence="4" id="KW-0223">Dioxygenase</keyword>
<gene>
    <name evidence="11" type="ORF">JOF36_003337</name>
</gene>
<evidence type="ECO:0000256" key="9">
    <source>
        <dbReference type="SAM" id="MobiDB-lite"/>
    </source>
</evidence>
<dbReference type="InterPro" id="IPR036922">
    <property type="entry name" value="Rieske_2Fe-2S_sf"/>
</dbReference>
<keyword evidence="6" id="KW-0408">Iron</keyword>
<evidence type="ECO:0000256" key="7">
    <source>
        <dbReference type="ARBA" id="ARBA00023014"/>
    </source>
</evidence>
<dbReference type="PRINTS" id="PR00090">
    <property type="entry name" value="RNGDIOXGNASE"/>
</dbReference>
<organism evidence="11 12">
    <name type="scientific">Pseudonocardia parietis</name>
    <dbReference type="NCBI Taxonomy" id="570936"/>
    <lineage>
        <taxon>Bacteria</taxon>
        <taxon>Bacillati</taxon>
        <taxon>Actinomycetota</taxon>
        <taxon>Actinomycetes</taxon>
        <taxon>Pseudonocardiales</taxon>
        <taxon>Pseudonocardiaceae</taxon>
        <taxon>Pseudonocardia</taxon>
    </lineage>
</organism>
<proteinExistence type="inferred from homology"/>
<evidence type="ECO:0000256" key="1">
    <source>
        <dbReference type="ARBA" id="ARBA00008751"/>
    </source>
</evidence>
<keyword evidence="5" id="KW-0560">Oxidoreductase</keyword>
<keyword evidence="7" id="KW-0411">Iron-sulfur</keyword>
<protein>
    <submittedName>
        <fullName evidence="11">Fatty-acyl-CoA synthase</fullName>
        <ecNumber evidence="11">6.2.1.-</ecNumber>
    </submittedName>
</protein>
<feature type="region of interest" description="Disordered" evidence="9">
    <location>
        <begin position="1"/>
        <end position="20"/>
    </location>
</feature>
<dbReference type="InterPro" id="IPR015881">
    <property type="entry name" value="ARHD_Rieske_2Fe_2S"/>
</dbReference>
<dbReference type="PROSITE" id="PS00570">
    <property type="entry name" value="RING_HYDROXYL_ALPHA"/>
    <property type="match status" value="1"/>
</dbReference>
<dbReference type="PANTHER" id="PTHR43756:SF1">
    <property type="entry name" value="3-PHENYLPROPIONATE_CINNAMIC ACID DIOXYGENASE SUBUNIT ALPHA"/>
    <property type="match status" value="1"/>
</dbReference>
<keyword evidence="8" id="KW-0520">NAD</keyword>
<dbReference type="Gene3D" id="3.90.380.10">
    <property type="entry name" value="Naphthalene 1,2-dioxygenase Alpha Subunit, Chain A, domain 1"/>
    <property type="match status" value="1"/>
</dbReference>
<dbReference type="PROSITE" id="PS51296">
    <property type="entry name" value="RIESKE"/>
    <property type="match status" value="1"/>
</dbReference>
<dbReference type="EMBL" id="JAGINU010000001">
    <property type="protein sequence ID" value="MBP2367641.1"/>
    <property type="molecule type" value="Genomic_DNA"/>
</dbReference>
<evidence type="ECO:0000256" key="2">
    <source>
        <dbReference type="ARBA" id="ARBA00022714"/>
    </source>
</evidence>
<dbReference type="Pfam" id="PF00848">
    <property type="entry name" value="Ring_hydroxyl_A"/>
    <property type="match status" value="1"/>
</dbReference>
<dbReference type="SUPFAM" id="SSF50022">
    <property type="entry name" value="ISP domain"/>
    <property type="match status" value="1"/>
</dbReference>
<evidence type="ECO:0000256" key="5">
    <source>
        <dbReference type="ARBA" id="ARBA00023002"/>
    </source>
</evidence>
<evidence type="ECO:0000313" key="11">
    <source>
        <dbReference type="EMBL" id="MBP2367641.1"/>
    </source>
</evidence>
<dbReference type="RefSeq" id="WP_307862420.1">
    <property type="nucleotide sequence ID" value="NZ_JAGINU010000001.1"/>
</dbReference>
<dbReference type="InterPro" id="IPR015879">
    <property type="entry name" value="Ring_hydroxy_dOase_asu_C_dom"/>
</dbReference>
<keyword evidence="3" id="KW-0479">Metal-binding</keyword>
<evidence type="ECO:0000256" key="8">
    <source>
        <dbReference type="ARBA" id="ARBA00023027"/>
    </source>
</evidence>
<sequence length="432" mass="48029">MTLTDVPVGGRAGHRGPAAPYEELIQPRRVHGSLYTSPEIFADELEQIWYRTWVYVGHVSEIAQPNDYVRKNIGPQDVIMTRGADGEVRLLLNRCAHRGNLVCEAQAGNSSSFRCPYHGWTYRNTGDLLGYPFHQGYGGRGKLELSLGRVPRVGVYQGFVFGSFAEEGPTLEEHLGEAKGELDRLVRLSPEGEVEITAGFLQHKAQANWKLLAENETDGYHPQFVHSSIFSVAESGIGALYGEKSTAVTRALGNGHSENDLRPEFRRIGEPLGWFGTTEAKVPDYAARMRARYGSEADEILIDGAPHVMIFPNLFIAEIQMFTIQPLAADLTVQHVTAVQLKGAPEMNKRMVQQCIGSVGPAGMLLADDTEMYERNQAGVAELRPEWLDVRRGVDREEIDERGLTIGAATDETGMRGFWQHYKQLMTEGRSR</sequence>
<dbReference type="Gene3D" id="2.102.10.10">
    <property type="entry name" value="Rieske [2Fe-2S] iron-sulphur domain"/>
    <property type="match status" value="1"/>
</dbReference>
<accession>A0ABS4VUR1</accession>
<dbReference type="PANTHER" id="PTHR43756">
    <property type="entry name" value="CHOLINE MONOOXYGENASE, CHLOROPLASTIC"/>
    <property type="match status" value="1"/>
</dbReference>
<dbReference type="EC" id="6.2.1.-" evidence="11"/>
<keyword evidence="12" id="KW-1185">Reference proteome</keyword>
<evidence type="ECO:0000259" key="10">
    <source>
        <dbReference type="PROSITE" id="PS51296"/>
    </source>
</evidence>
<dbReference type="SUPFAM" id="SSF55961">
    <property type="entry name" value="Bet v1-like"/>
    <property type="match status" value="1"/>
</dbReference>
<evidence type="ECO:0000256" key="3">
    <source>
        <dbReference type="ARBA" id="ARBA00022723"/>
    </source>
</evidence>
<dbReference type="CDD" id="cd08879">
    <property type="entry name" value="RHO_alpha_C_AntDO-like"/>
    <property type="match status" value="1"/>
</dbReference>
<keyword evidence="11" id="KW-0436">Ligase</keyword>
<comment type="caution">
    <text evidence="11">The sequence shown here is derived from an EMBL/GenBank/DDBJ whole genome shotgun (WGS) entry which is preliminary data.</text>
</comment>